<feature type="transmembrane region" description="Helical" evidence="7">
    <location>
        <begin position="146"/>
        <end position="170"/>
    </location>
</feature>
<evidence type="ECO:0000256" key="2">
    <source>
        <dbReference type="ARBA" id="ARBA00022448"/>
    </source>
</evidence>
<dbReference type="PANTHER" id="PTHR30151:SF19">
    <property type="entry name" value="ABC TRANSPORTER PERMEASE"/>
    <property type="match status" value="1"/>
</dbReference>
<evidence type="ECO:0000313" key="9">
    <source>
        <dbReference type="EMBL" id="HIY96351.1"/>
    </source>
</evidence>
<keyword evidence="3" id="KW-1003">Cell membrane</keyword>
<dbReference type="Pfam" id="PF00528">
    <property type="entry name" value="BPD_transp_1"/>
    <property type="match status" value="1"/>
</dbReference>
<dbReference type="PANTHER" id="PTHR30151">
    <property type="entry name" value="ALKANE SULFONATE ABC TRANSPORTER-RELATED, MEMBRANE SUBUNIT"/>
    <property type="match status" value="1"/>
</dbReference>
<organism evidence="9 10">
    <name type="scientific">Candidatus Borkfalkia excrementigallinarum</name>
    <dbReference type="NCBI Taxonomy" id="2838506"/>
    <lineage>
        <taxon>Bacteria</taxon>
        <taxon>Bacillati</taxon>
        <taxon>Bacillota</taxon>
        <taxon>Clostridia</taxon>
        <taxon>Christensenellales</taxon>
        <taxon>Christensenellaceae</taxon>
        <taxon>Candidatus Borkfalkia</taxon>
    </lineage>
</organism>
<evidence type="ECO:0000256" key="5">
    <source>
        <dbReference type="ARBA" id="ARBA00022989"/>
    </source>
</evidence>
<feature type="transmembrane region" description="Helical" evidence="7">
    <location>
        <begin position="27"/>
        <end position="47"/>
    </location>
</feature>
<feature type="transmembrane region" description="Helical" evidence="7">
    <location>
        <begin position="89"/>
        <end position="108"/>
    </location>
</feature>
<dbReference type="SUPFAM" id="SSF161098">
    <property type="entry name" value="MetI-like"/>
    <property type="match status" value="1"/>
</dbReference>
<accession>A0A9D1ZTV9</accession>
<proteinExistence type="inferred from homology"/>
<evidence type="ECO:0000256" key="3">
    <source>
        <dbReference type="ARBA" id="ARBA00022475"/>
    </source>
</evidence>
<feature type="transmembrane region" description="Helical" evidence="7">
    <location>
        <begin position="242"/>
        <end position="264"/>
    </location>
</feature>
<keyword evidence="6 7" id="KW-0472">Membrane</keyword>
<name>A0A9D1ZTV9_9FIRM</name>
<comment type="similarity">
    <text evidence="7">Belongs to the binding-protein-dependent transport system permease family.</text>
</comment>
<reference evidence="9" key="2">
    <citation type="submission" date="2021-04" db="EMBL/GenBank/DDBJ databases">
        <authorList>
            <person name="Gilroy R."/>
        </authorList>
    </citation>
    <scope>NUCLEOTIDE SEQUENCE</scope>
    <source>
        <strain evidence="9">1345</strain>
    </source>
</reference>
<dbReference type="InterPro" id="IPR035906">
    <property type="entry name" value="MetI-like_sf"/>
</dbReference>
<feature type="transmembrane region" description="Helical" evidence="7">
    <location>
        <begin position="120"/>
        <end position="140"/>
    </location>
</feature>
<dbReference type="GO" id="GO:0055085">
    <property type="term" value="P:transmembrane transport"/>
    <property type="evidence" value="ECO:0007669"/>
    <property type="project" value="InterPro"/>
</dbReference>
<dbReference type="PROSITE" id="PS50928">
    <property type="entry name" value="ABC_TM1"/>
    <property type="match status" value="1"/>
</dbReference>
<keyword evidence="5 7" id="KW-1133">Transmembrane helix</keyword>
<evidence type="ECO:0000256" key="6">
    <source>
        <dbReference type="ARBA" id="ARBA00023136"/>
    </source>
</evidence>
<reference evidence="9" key="1">
    <citation type="journal article" date="2021" name="PeerJ">
        <title>Extensive microbial diversity within the chicken gut microbiome revealed by metagenomics and culture.</title>
        <authorList>
            <person name="Gilroy R."/>
            <person name="Ravi A."/>
            <person name="Getino M."/>
            <person name="Pursley I."/>
            <person name="Horton D.L."/>
            <person name="Alikhan N.F."/>
            <person name="Baker D."/>
            <person name="Gharbi K."/>
            <person name="Hall N."/>
            <person name="Watson M."/>
            <person name="Adriaenssens E.M."/>
            <person name="Foster-Nyarko E."/>
            <person name="Jarju S."/>
            <person name="Secka A."/>
            <person name="Antonio M."/>
            <person name="Oren A."/>
            <person name="Chaudhuri R.R."/>
            <person name="La Ragione R."/>
            <person name="Hildebrand F."/>
            <person name="Pallen M.J."/>
        </authorList>
    </citation>
    <scope>NUCLEOTIDE SEQUENCE</scope>
    <source>
        <strain evidence="9">1345</strain>
    </source>
</reference>
<sequence length="271" mass="29328">MKKKKDLQTACSPEHALYLKKIKKTTVFVQVARVGLLVALLGIWELIAGLQLVDPFIISSPSRIALMIADLASDGSLFYHIGTTLWETLVGFVIAVVLGTGIALLLWWSERARRILEPYIVVLNSLPKIALGPCIIIWFGSGSASIVFMTVLVGIIVAIMNMLGGFMATDKNKILLLESMGASKMQILRKLVIPSALPDFIGMLKISVGMAWIGSIMGEYIASKAGLGYLIVYGGQVMRLDLVMAATFILCVLAAGMYAIVALAEKILVKK</sequence>
<feature type="transmembrane region" description="Helical" evidence="7">
    <location>
        <begin position="191"/>
        <end position="213"/>
    </location>
</feature>
<dbReference type="EMBL" id="DXCQ01000018">
    <property type="protein sequence ID" value="HIY96351.1"/>
    <property type="molecule type" value="Genomic_DNA"/>
</dbReference>
<evidence type="ECO:0000259" key="8">
    <source>
        <dbReference type="PROSITE" id="PS50928"/>
    </source>
</evidence>
<keyword evidence="4 7" id="KW-0812">Transmembrane</keyword>
<protein>
    <submittedName>
        <fullName evidence="9">ABC transporter permease</fullName>
    </submittedName>
</protein>
<dbReference type="InterPro" id="IPR000515">
    <property type="entry name" value="MetI-like"/>
</dbReference>
<dbReference type="GO" id="GO:0005886">
    <property type="term" value="C:plasma membrane"/>
    <property type="evidence" value="ECO:0007669"/>
    <property type="project" value="UniProtKB-SubCell"/>
</dbReference>
<keyword evidence="2 7" id="KW-0813">Transport</keyword>
<dbReference type="Proteomes" id="UP000886750">
    <property type="component" value="Unassembled WGS sequence"/>
</dbReference>
<evidence type="ECO:0000313" key="10">
    <source>
        <dbReference type="Proteomes" id="UP000886750"/>
    </source>
</evidence>
<gene>
    <name evidence="9" type="ORF">H9729_01540</name>
</gene>
<feature type="domain" description="ABC transmembrane type-1" evidence="8">
    <location>
        <begin position="81"/>
        <end position="261"/>
    </location>
</feature>
<dbReference type="CDD" id="cd06261">
    <property type="entry name" value="TM_PBP2"/>
    <property type="match status" value="1"/>
</dbReference>
<dbReference type="Gene3D" id="1.10.3720.10">
    <property type="entry name" value="MetI-like"/>
    <property type="match status" value="1"/>
</dbReference>
<dbReference type="AlphaFoldDB" id="A0A9D1ZTV9"/>
<evidence type="ECO:0000256" key="4">
    <source>
        <dbReference type="ARBA" id="ARBA00022692"/>
    </source>
</evidence>
<comment type="caution">
    <text evidence="9">The sequence shown here is derived from an EMBL/GenBank/DDBJ whole genome shotgun (WGS) entry which is preliminary data.</text>
</comment>
<evidence type="ECO:0000256" key="7">
    <source>
        <dbReference type="RuleBase" id="RU363032"/>
    </source>
</evidence>
<comment type="subcellular location">
    <subcellularLocation>
        <location evidence="1 7">Cell membrane</location>
        <topology evidence="1 7">Multi-pass membrane protein</topology>
    </subcellularLocation>
</comment>
<evidence type="ECO:0000256" key="1">
    <source>
        <dbReference type="ARBA" id="ARBA00004651"/>
    </source>
</evidence>